<evidence type="ECO:0000313" key="3">
    <source>
        <dbReference type="EMBL" id="KAK4546240.1"/>
    </source>
</evidence>
<evidence type="ECO:0000256" key="2">
    <source>
        <dbReference type="SAM" id="Phobius"/>
    </source>
</evidence>
<dbReference type="Proteomes" id="UP001324427">
    <property type="component" value="Unassembled WGS sequence"/>
</dbReference>
<evidence type="ECO:0008006" key="5">
    <source>
        <dbReference type="Google" id="ProtNLM"/>
    </source>
</evidence>
<name>A0AAV9JMK7_9PEZI</name>
<gene>
    <name evidence="3" type="ORF">LTR36_002377</name>
</gene>
<proteinExistence type="predicted"/>
<reference evidence="3 4" key="1">
    <citation type="submission" date="2021-11" db="EMBL/GenBank/DDBJ databases">
        <title>Black yeast isolated from Biological Soil Crust.</title>
        <authorList>
            <person name="Kurbessoian T."/>
        </authorList>
    </citation>
    <scope>NUCLEOTIDE SEQUENCE [LARGE SCALE GENOMIC DNA]</scope>
    <source>
        <strain evidence="3 4">CCFEE 5522</strain>
    </source>
</reference>
<feature type="compositionally biased region" description="Polar residues" evidence="1">
    <location>
        <begin position="369"/>
        <end position="389"/>
    </location>
</feature>
<comment type="caution">
    <text evidence="3">The sequence shown here is derived from an EMBL/GenBank/DDBJ whole genome shotgun (WGS) entry which is preliminary data.</text>
</comment>
<feature type="region of interest" description="Disordered" evidence="1">
    <location>
        <begin position="366"/>
        <end position="389"/>
    </location>
</feature>
<feature type="transmembrane region" description="Helical" evidence="2">
    <location>
        <begin position="471"/>
        <end position="488"/>
    </location>
</feature>
<keyword evidence="4" id="KW-1185">Reference proteome</keyword>
<evidence type="ECO:0000256" key="1">
    <source>
        <dbReference type="SAM" id="MobiDB-lite"/>
    </source>
</evidence>
<keyword evidence="2" id="KW-0472">Membrane</keyword>
<organism evidence="3 4">
    <name type="scientific">Oleoguttula mirabilis</name>
    <dbReference type="NCBI Taxonomy" id="1507867"/>
    <lineage>
        <taxon>Eukaryota</taxon>
        <taxon>Fungi</taxon>
        <taxon>Dikarya</taxon>
        <taxon>Ascomycota</taxon>
        <taxon>Pezizomycotina</taxon>
        <taxon>Dothideomycetes</taxon>
        <taxon>Dothideomycetidae</taxon>
        <taxon>Mycosphaerellales</taxon>
        <taxon>Teratosphaeriaceae</taxon>
        <taxon>Oleoguttula</taxon>
    </lineage>
</organism>
<dbReference type="AlphaFoldDB" id="A0AAV9JMK7"/>
<keyword evidence="2" id="KW-0812">Transmembrane</keyword>
<evidence type="ECO:0000313" key="4">
    <source>
        <dbReference type="Proteomes" id="UP001324427"/>
    </source>
</evidence>
<feature type="region of interest" description="Disordered" evidence="1">
    <location>
        <begin position="433"/>
        <end position="460"/>
    </location>
</feature>
<accession>A0AAV9JMK7</accession>
<keyword evidence="2" id="KW-1133">Transmembrane helix</keyword>
<dbReference type="EMBL" id="JAVFHQ010000016">
    <property type="protein sequence ID" value="KAK4546240.1"/>
    <property type="molecule type" value="Genomic_DNA"/>
</dbReference>
<sequence>MAPQTATTSQQPSLLTLPQELQDVIFDYAYPSEVTVKHISREQWEYREKSKHRDDITYGERPFPTPKINDFTISKQYLVAAAKTYVENQNFHEGFDLLFDGTDAVLQTGILLQWLTTMTTRWPDAFLLSMLPNLKNLTMKIDEMAFEAAEPKYVWHHVLEEEDLKKSMVYAEIMRCPSLQVFKAVASDGRYAKGEQQKRIWKSNVQAFEALVIRDLKKSKAKMTRRGRECHSAWPPLYPRPRVCFDTSNLLGPATAQDIGRLMRNTGGANEDYISLVDRMPNADELNDDGDSTTSSEDAADHRWIAPKWSLKDRDIPETANGLRVLLRTDPDAVVEWVRYAKDMTCGKPLEGRAYCTDRVRPSSEAGLRTQSAVEASQSMKASTRGTTTAIDTREQQPPTLHAIIAAAWAWRGTDPAATHSGGRHAKAALTKLRGTTARSEQAKPPANVGSRRSEAASGLSAPPVDWAADVLYHGLVLVFLVMLWYAVTGSHER</sequence>
<protein>
    <recommendedName>
        <fullName evidence="5">F-box domain-containing protein</fullName>
    </recommendedName>
</protein>